<dbReference type="EMBL" id="VLKG01000007">
    <property type="protein sequence ID" value="TWH64806.1"/>
    <property type="molecule type" value="Genomic_DNA"/>
</dbReference>
<dbReference type="Pfam" id="PF00171">
    <property type="entry name" value="Aldedh"/>
    <property type="match status" value="1"/>
</dbReference>
<dbReference type="RefSeq" id="WP_144571848.1">
    <property type="nucleotide sequence ID" value="NZ_VLKG01000007.1"/>
</dbReference>
<feature type="domain" description="Aldehyde dehydrogenase" evidence="6">
    <location>
        <begin position="22"/>
        <end position="462"/>
    </location>
</feature>
<evidence type="ECO:0000313" key="7">
    <source>
        <dbReference type="EMBL" id="TWH64806.1"/>
    </source>
</evidence>
<gene>
    <name evidence="7" type="ORF">LX59_02154</name>
</gene>
<comment type="catalytic activity">
    <reaction evidence="4">
        <text>2,5-dioxopentanoate + NADP(+) + H2O = 2-oxoglutarate + NADPH + 2 H(+)</text>
        <dbReference type="Rhea" id="RHEA:11296"/>
        <dbReference type="ChEBI" id="CHEBI:15377"/>
        <dbReference type="ChEBI" id="CHEBI:15378"/>
        <dbReference type="ChEBI" id="CHEBI:16810"/>
        <dbReference type="ChEBI" id="CHEBI:57783"/>
        <dbReference type="ChEBI" id="CHEBI:58136"/>
        <dbReference type="ChEBI" id="CHEBI:58349"/>
        <dbReference type="EC" id="1.2.1.26"/>
    </reaction>
</comment>
<dbReference type="InterPro" id="IPR050740">
    <property type="entry name" value="Aldehyde_DH_Superfamily"/>
</dbReference>
<dbReference type="Gene3D" id="3.40.309.10">
    <property type="entry name" value="Aldehyde Dehydrogenase, Chain A, domain 2"/>
    <property type="match status" value="1"/>
</dbReference>
<comment type="catalytic activity">
    <reaction evidence="3">
        <text>2,5-dioxopentanoate + NAD(+) + H2O = 2-oxoglutarate + NADH + 2 H(+)</text>
        <dbReference type="Rhea" id="RHEA:47152"/>
        <dbReference type="ChEBI" id="CHEBI:15377"/>
        <dbReference type="ChEBI" id="CHEBI:15378"/>
        <dbReference type="ChEBI" id="CHEBI:16810"/>
        <dbReference type="ChEBI" id="CHEBI:57540"/>
        <dbReference type="ChEBI" id="CHEBI:57945"/>
        <dbReference type="ChEBI" id="CHEBI:58136"/>
    </reaction>
</comment>
<dbReference type="EC" id="1.2.1.26" evidence="5"/>
<accession>A0A562I1W3</accession>
<evidence type="ECO:0000256" key="1">
    <source>
        <dbReference type="ARBA" id="ARBA00009986"/>
    </source>
</evidence>
<dbReference type="FunFam" id="3.40.605.10:FF:000037">
    <property type="entry name" value="NADP-dependent fatty aldehyde dehydrogenase"/>
    <property type="match status" value="1"/>
</dbReference>
<dbReference type="PANTHER" id="PTHR43353:SF3">
    <property type="entry name" value="ALDEHYDE DEHYDROGENASE-RELATED"/>
    <property type="match status" value="1"/>
</dbReference>
<keyword evidence="8" id="KW-1185">Reference proteome</keyword>
<dbReference type="Proteomes" id="UP000319627">
    <property type="component" value="Unassembled WGS sequence"/>
</dbReference>
<dbReference type="OrthoDB" id="9770537at2"/>
<dbReference type="InterPro" id="IPR016161">
    <property type="entry name" value="Ald_DH/histidinol_DH"/>
</dbReference>
<proteinExistence type="inferred from homology"/>
<dbReference type="InterPro" id="IPR016162">
    <property type="entry name" value="Ald_DH_N"/>
</dbReference>
<evidence type="ECO:0000256" key="2">
    <source>
        <dbReference type="ARBA" id="ARBA00023002"/>
    </source>
</evidence>
<dbReference type="InterPro" id="IPR044151">
    <property type="entry name" value="ALDH_KGSADH"/>
</dbReference>
<dbReference type="AlphaFoldDB" id="A0A562I1W3"/>
<protein>
    <recommendedName>
        <fullName evidence="5">2,5-dioxovalerate dehydrogenase</fullName>
        <ecNumber evidence="5">1.2.1.26</ecNumber>
    </recommendedName>
</protein>
<dbReference type="InterPro" id="IPR016163">
    <property type="entry name" value="Ald_DH_C"/>
</dbReference>
<name>A0A562I1W3_9GAMM</name>
<evidence type="ECO:0000256" key="5">
    <source>
        <dbReference type="ARBA" id="ARBA00067023"/>
    </source>
</evidence>
<sequence>MLHIIGHQYIGGQRSASGNIRIQSTDASTGQALPYQFSQATEAEVSAAAEAAATAYPAFRQLSAARRAEFLDAIANEIDALGDDFVAVVTQETALPAARIQGERGRTSNQMRLFAQVLRRGDFYGARIDLALPDRKPMPRVDLRQYRIGVGPVAVFGASNFPLAFSTAGGDTAAALAAGCPVVFKAHSGHMATAECVADAIIRAAEKTNMPAGVFNMVYGNGVGEALVKHPAIQAVGFTGSLKGGRALCDMAAARPQPIPVFAEMSSINPVILLPEALKKRGVQIATELAGSVTMGCGQFCTNPGLIIGQRSDAFSAFVRAFTEAMAAQAPQTMLNAGTLRSYTGGVSHLLAHPGPGVRHLAGKAQEGNQAQPQLFQADVSLLLDDDHLLQEEVFGPTTIIIEVEDAKQLMAALSALQGQLTATLISEPADLEGSAAAALVSLLEQKAGRLLINGYPTGVEVCDAMVHGGPYPATSDARGTSVGTLAIDRFLRPVCYQNYPDALLPEALKNANPLGIRRLVNGESSDSAIG</sequence>
<dbReference type="CDD" id="cd07129">
    <property type="entry name" value="ALDH_KGSADH"/>
    <property type="match status" value="1"/>
</dbReference>
<dbReference type="Gene3D" id="3.40.605.10">
    <property type="entry name" value="Aldehyde Dehydrogenase, Chain A, domain 1"/>
    <property type="match status" value="1"/>
</dbReference>
<dbReference type="PANTHER" id="PTHR43353">
    <property type="entry name" value="SUCCINATE-SEMIALDEHYDE DEHYDROGENASE, MITOCHONDRIAL"/>
    <property type="match status" value="1"/>
</dbReference>
<keyword evidence="2" id="KW-0560">Oxidoreductase</keyword>
<comment type="similarity">
    <text evidence="1">Belongs to the aldehyde dehydrogenase family.</text>
</comment>
<reference evidence="7 8" key="1">
    <citation type="submission" date="2019-07" db="EMBL/GenBank/DDBJ databases">
        <title>Genomic Encyclopedia of Type Strains, Phase I: the one thousand microbial genomes (KMG-I) project.</title>
        <authorList>
            <person name="Kyrpides N."/>
        </authorList>
    </citation>
    <scope>NUCLEOTIDE SEQUENCE [LARGE SCALE GENOMIC DNA]</scope>
    <source>
        <strain evidence="7 8">DSM 375</strain>
    </source>
</reference>
<organism evidence="7 8">
    <name type="scientific">Azomonas agilis</name>
    <dbReference type="NCBI Taxonomy" id="116849"/>
    <lineage>
        <taxon>Bacteria</taxon>
        <taxon>Pseudomonadati</taxon>
        <taxon>Pseudomonadota</taxon>
        <taxon>Gammaproteobacteria</taxon>
        <taxon>Pseudomonadales</taxon>
        <taxon>Pseudomonadaceae</taxon>
        <taxon>Azomonas</taxon>
    </lineage>
</organism>
<evidence type="ECO:0000256" key="4">
    <source>
        <dbReference type="ARBA" id="ARBA00051918"/>
    </source>
</evidence>
<dbReference type="GO" id="GO:0047533">
    <property type="term" value="F:2,5-dioxovalerate dehydrogenase (NADP+) activity"/>
    <property type="evidence" value="ECO:0007669"/>
    <property type="project" value="UniProtKB-EC"/>
</dbReference>
<dbReference type="InterPro" id="IPR015590">
    <property type="entry name" value="Aldehyde_DH_dom"/>
</dbReference>
<comment type="caution">
    <text evidence="7">The sequence shown here is derived from an EMBL/GenBank/DDBJ whole genome shotgun (WGS) entry which is preliminary data.</text>
</comment>
<evidence type="ECO:0000259" key="6">
    <source>
        <dbReference type="Pfam" id="PF00171"/>
    </source>
</evidence>
<dbReference type="SUPFAM" id="SSF53720">
    <property type="entry name" value="ALDH-like"/>
    <property type="match status" value="1"/>
</dbReference>
<evidence type="ECO:0000256" key="3">
    <source>
        <dbReference type="ARBA" id="ARBA00050769"/>
    </source>
</evidence>
<evidence type="ECO:0000313" key="8">
    <source>
        <dbReference type="Proteomes" id="UP000319627"/>
    </source>
</evidence>